<gene>
    <name evidence="1" type="ORF">DSO57_1029344</name>
</gene>
<protein>
    <submittedName>
        <fullName evidence="1">Uncharacterized protein</fullName>
    </submittedName>
</protein>
<dbReference type="Proteomes" id="UP001165960">
    <property type="component" value="Unassembled WGS sequence"/>
</dbReference>
<evidence type="ECO:0000313" key="1">
    <source>
        <dbReference type="EMBL" id="KAJ9072269.1"/>
    </source>
</evidence>
<name>A0ACC2TCF8_9FUNG</name>
<keyword evidence="2" id="KW-1185">Reference proteome</keyword>
<comment type="caution">
    <text evidence="1">The sequence shown here is derived from an EMBL/GenBank/DDBJ whole genome shotgun (WGS) entry which is preliminary data.</text>
</comment>
<reference evidence="1" key="1">
    <citation type="submission" date="2022-04" db="EMBL/GenBank/DDBJ databases">
        <title>Genome of the entomopathogenic fungus Entomophthora muscae.</title>
        <authorList>
            <person name="Elya C."/>
            <person name="Lovett B.R."/>
            <person name="Lee E."/>
            <person name="Macias A.M."/>
            <person name="Hajek A.E."/>
            <person name="De Bivort B.L."/>
            <person name="Kasson M.T."/>
            <person name="De Fine Licht H.H."/>
            <person name="Stajich J.E."/>
        </authorList>
    </citation>
    <scope>NUCLEOTIDE SEQUENCE</scope>
    <source>
        <strain evidence="1">Berkeley</strain>
    </source>
</reference>
<evidence type="ECO:0000313" key="2">
    <source>
        <dbReference type="Proteomes" id="UP001165960"/>
    </source>
</evidence>
<accession>A0ACC2TCF8</accession>
<organism evidence="1 2">
    <name type="scientific">Entomophthora muscae</name>
    <dbReference type="NCBI Taxonomy" id="34485"/>
    <lineage>
        <taxon>Eukaryota</taxon>
        <taxon>Fungi</taxon>
        <taxon>Fungi incertae sedis</taxon>
        <taxon>Zoopagomycota</taxon>
        <taxon>Entomophthoromycotina</taxon>
        <taxon>Entomophthoromycetes</taxon>
        <taxon>Entomophthorales</taxon>
        <taxon>Entomophthoraceae</taxon>
        <taxon>Entomophthora</taxon>
    </lineage>
</organism>
<proteinExistence type="predicted"/>
<dbReference type="EMBL" id="QTSX02003033">
    <property type="protein sequence ID" value="KAJ9072269.1"/>
    <property type="molecule type" value="Genomic_DNA"/>
</dbReference>
<sequence>MDSLSPLLGEPTPLPWPQVLTLLVCRVADPLSFTVLFPFVYFMVKDFHLTENDGEVGFYVGFIASSFAVAQTMSGIPWGMLSDRIGRRPVILMGLVGTSISLFMFGLSKSLPWAIVTRSMCGLLSGNVGVIKSAMAELTDSTNRAKGFSLLPMAGGVGAIIGPVFGGFLANPVQKYPALFGQGLLRNILLEYPYLLPCALCSFVIGMSAITGYVYFEETHKKENEFEGRSQGEGGIFELPTQSWISIGCFGGMSFQTVVQSELVPLWLATPTQLGGLGFTSSNIGSLISFSGIALLAIQLTLYTPIHQRLGTLLVYRNSFLLYAANVLMFPSISFLADTSYEWLLWPTLLAFVGVRTGINVFIRTSANLMLVEACPDKRVLGKVNGISQTVGSMMKSLGPALCGLIFSWSLSNESSLPFLKASLMWEILSLIAVLNFAMSFKLSK</sequence>